<evidence type="ECO:0000256" key="11">
    <source>
        <dbReference type="ARBA" id="ARBA00023136"/>
    </source>
</evidence>
<dbReference type="OMA" id="WESKESH"/>
<organism evidence="14">
    <name type="scientific">Drosophila sechellia</name>
    <name type="common">Fruit fly</name>
    <dbReference type="NCBI Taxonomy" id="7238"/>
    <lineage>
        <taxon>Eukaryota</taxon>
        <taxon>Metazoa</taxon>
        <taxon>Ecdysozoa</taxon>
        <taxon>Arthropoda</taxon>
        <taxon>Hexapoda</taxon>
        <taxon>Insecta</taxon>
        <taxon>Pterygota</taxon>
        <taxon>Neoptera</taxon>
        <taxon>Endopterygota</taxon>
        <taxon>Diptera</taxon>
        <taxon>Brachycera</taxon>
        <taxon>Muscomorpha</taxon>
        <taxon>Ephydroidea</taxon>
        <taxon>Drosophilidae</taxon>
        <taxon>Drosophila</taxon>
        <taxon>Sophophora</taxon>
    </lineage>
</organism>
<evidence type="ECO:0000256" key="2">
    <source>
        <dbReference type="ARBA" id="ARBA00004448"/>
    </source>
</evidence>
<dbReference type="PANTHER" id="PTHR10485">
    <property type="entry name" value="MITOCHONDRIAL IMPORT INNER MEMBRANE TRANSLOCASE SUBUNIT TIM-17"/>
    <property type="match status" value="1"/>
</dbReference>
<evidence type="ECO:0000313" key="13">
    <source>
        <dbReference type="EMBL" id="EDW51837.1"/>
    </source>
</evidence>
<accession>B4HXQ7</accession>
<comment type="subcellular location">
    <subcellularLocation>
        <location evidence="2">Mitochondrion inner membrane</location>
        <topology evidence="2">Multi-pass membrane protein</topology>
    </subcellularLocation>
</comment>
<evidence type="ECO:0000256" key="3">
    <source>
        <dbReference type="ARBA" id="ARBA00008444"/>
    </source>
</evidence>
<dbReference type="GO" id="GO:0005744">
    <property type="term" value="C:TIM23 mitochondrial import inner membrane translocase complex"/>
    <property type="evidence" value="ECO:0007669"/>
    <property type="project" value="TreeGrafter"/>
</dbReference>
<protein>
    <submittedName>
        <fullName evidence="13">GM16089</fullName>
    </submittedName>
</protein>
<dbReference type="GO" id="GO:0008320">
    <property type="term" value="F:protein transmembrane transporter activity"/>
    <property type="evidence" value="ECO:0007669"/>
    <property type="project" value="TreeGrafter"/>
</dbReference>
<evidence type="ECO:0000256" key="5">
    <source>
        <dbReference type="ARBA" id="ARBA00022692"/>
    </source>
</evidence>
<reference evidence="13 14" key="1">
    <citation type="journal article" date="2007" name="Nature">
        <title>Evolution of genes and genomes on the Drosophila phylogeny.</title>
        <authorList>
            <consortium name="Drosophila 12 Genomes Consortium"/>
            <person name="Clark A.G."/>
            <person name="Eisen M.B."/>
            <person name="Smith D.R."/>
            <person name="Bergman C.M."/>
            <person name="Oliver B."/>
            <person name="Markow T.A."/>
            <person name="Kaufman T.C."/>
            <person name="Kellis M."/>
            <person name="Gelbart W."/>
            <person name="Iyer V.N."/>
            <person name="Pollard D.A."/>
            <person name="Sackton T.B."/>
            <person name="Larracuente A.M."/>
            <person name="Singh N.D."/>
            <person name="Abad J.P."/>
            <person name="Abt D.N."/>
            <person name="Adryan B."/>
            <person name="Aguade M."/>
            <person name="Akashi H."/>
            <person name="Anderson W.W."/>
            <person name="Aquadro C.F."/>
            <person name="Ardell D.H."/>
            <person name="Arguello R."/>
            <person name="Artieri C.G."/>
            <person name="Barbash D.A."/>
            <person name="Barker D."/>
            <person name="Barsanti P."/>
            <person name="Batterham P."/>
            <person name="Batzoglou S."/>
            <person name="Begun D."/>
            <person name="Bhutkar A."/>
            <person name="Blanco E."/>
            <person name="Bosak S.A."/>
            <person name="Bradley R.K."/>
            <person name="Brand A.D."/>
            <person name="Brent M.R."/>
            <person name="Brooks A.N."/>
            <person name="Brown R.H."/>
            <person name="Butlin R.K."/>
            <person name="Caggese C."/>
            <person name="Calvi B.R."/>
            <person name="Bernardo de Carvalho A."/>
            <person name="Caspi A."/>
            <person name="Castrezana S."/>
            <person name="Celniker S.E."/>
            <person name="Chang J.L."/>
            <person name="Chapple C."/>
            <person name="Chatterji S."/>
            <person name="Chinwalla A."/>
            <person name="Civetta A."/>
            <person name="Clifton S.W."/>
            <person name="Comeron J.M."/>
            <person name="Costello J.C."/>
            <person name="Coyne J.A."/>
            <person name="Daub J."/>
            <person name="David R.G."/>
            <person name="Delcher A.L."/>
            <person name="Delehaunty K."/>
            <person name="Do C.B."/>
            <person name="Ebling H."/>
            <person name="Edwards K."/>
            <person name="Eickbush T."/>
            <person name="Evans J.D."/>
            <person name="Filipski A."/>
            <person name="Findeiss S."/>
            <person name="Freyhult E."/>
            <person name="Fulton L."/>
            <person name="Fulton R."/>
            <person name="Garcia A.C."/>
            <person name="Gardiner A."/>
            <person name="Garfield D.A."/>
            <person name="Garvin B.E."/>
            <person name="Gibson G."/>
            <person name="Gilbert D."/>
            <person name="Gnerre S."/>
            <person name="Godfrey J."/>
            <person name="Good R."/>
            <person name="Gotea V."/>
            <person name="Gravely B."/>
            <person name="Greenberg A.J."/>
            <person name="Griffiths-Jones S."/>
            <person name="Gross S."/>
            <person name="Guigo R."/>
            <person name="Gustafson E.A."/>
            <person name="Haerty W."/>
            <person name="Hahn M.W."/>
            <person name="Halligan D.L."/>
            <person name="Halpern A.L."/>
            <person name="Halter G.M."/>
            <person name="Han M.V."/>
            <person name="Heger A."/>
            <person name="Hillier L."/>
            <person name="Hinrichs A.S."/>
            <person name="Holmes I."/>
            <person name="Hoskins R.A."/>
            <person name="Hubisz M.J."/>
            <person name="Hultmark D."/>
            <person name="Huntley M.A."/>
            <person name="Jaffe D.B."/>
            <person name="Jagadeeshan S."/>
            <person name="Jeck W.R."/>
            <person name="Johnson J."/>
            <person name="Jones C.D."/>
            <person name="Jordan W.C."/>
            <person name="Karpen G.H."/>
            <person name="Kataoka E."/>
            <person name="Keightley P.D."/>
            <person name="Kheradpour P."/>
            <person name="Kirkness E.F."/>
            <person name="Koerich L.B."/>
            <person name="Kristiansen K."/>
            <person name="Kudrna D."/>
            <person name="Kulathinal R.J."/>
            <person name="Kumar S."/>
            <person name="Kwok R."/>
            <person name="Lander E."/>
            <person name="Langley C.H."/>
            <person name="Lapoint R."/>
            <person name="Lazzaro B.P."/>
            <person name="Lee S.J."/>
            <person name="Levesque L."/>
            <person name="Li R."/>
            <person name="Lin C.F."/>
            <person name="Lin M.F."/>
            <person name="Lindblad-Toh K."/>
            <person name="Llopart A."/>
            <person name="Long M."/>
            <person name="Low L."/>
            <person name="Lozovsky E."/>
            <person name="Lu J."/>
            <person name="Luo M."/>
            <person name="Machado C.A."/>
            <person name="Makalowski W."/>
            <person name="Marzo M."/>
            <person name="Matsuda M."/>
            <person name="Matzkin L."/>
            <person name="McAllister B."/>
            <person name="McBride C.S."/>
            <person name="McKernan B."/>
            <person name="McKernan K."/>
            <person name="Mendez-Lago M."/>
            <person name="Minx P."/>
            <person name="Mollenhauer M.U."/>
            <person name="Montooth K."/>
            <person name="Mount S.M."/>
            <person name="Mu X."/>
            <person name="Myers E."/>
            <person name="Negre B."/>
            <person name="Newfeld S."/>
            <person name="Nielsen R."/>
            <person name="Noor M.A."/>
            <person name="O'Grady P."/>
            <person name="Pachter L."/>
            <person name="Papaceit M."/>
            <person name="Parisi M.J."/>
            <person name="Parisi M."/>
            <person name="Parts L."/>
            <person name="Pedersen J.S."/>
            <person name="Pesole G."/>
            <person name="Phillippy A.M."/>
            <person name="Ponting C.P."/>
            <person name="Pop M."/>
            <person name="Porcelli D."/>
            <person name="Powell J.R."/>
            <person name="Prohaska S."/>
            <person name="Pruitt K."/>
            <person name="Puig M."/>
            <person name="Quesneville H."/>
            <person name="Ram K.R."/>
            <person name="Rand D."/>
            <person name="Rasmussen M.D."/>
            <person name="Reed L.K."/>
            <person name="Reenan R."/>
            <person name="Reily A."/>
            <person name="Remington K.A."/>
            <person name="Rieger T.T."/>
            <person name="Ritchie M.G."/>
            <person name="Robin C."/>
            <person name="Rogers Y.H."/>
            <person name="Rohde C."/>
            <person name="Rozas J."/>
            <person name="Rubenfield M.J."/>
            <person name="Ruiz A."/>
            <person name="Russo S."/>
            <person name="Salzberg S.L."/>
            <person name="Sanchez-Gracia A."/>
            <person name="Saranga D.J."/>
            <person name="Sato H."/>
            <person name="Schaeffer S.W."/>
            <person name="Schatz M.C."/>
            <person name="Schlenke T."/>
            <person name="Schwartz R."/>
            <person name="Segarra C."/>
            <person name="Singh R.S."/>
            <person name="Sirot L."/>
            <person name="Sirota M."/>
            <person name="Sisneros N.B."/>
            <person name="Smith C.D."/>
            <person name="Smith T.F."/>
            <person name="Spieth J."/>
            <person name="Stage D.E."/>
            <person name="Stark A."/>
            <person name="Stephan W."/>
            <person name="Strausberg R.L."/>
            <person name="Strempel S."/>
            <person name="Sturgill D."/>
            <person name="Sutton G."/>
            <person name="Sutton G.G."/>
            <person name="Tao W."/>
            <person name="Teichmann S."/>
            <person name="Tobari Y.N."/>
            <person name="Tomimura Y."/>
            <person name="Tsolas J.M."/>
            <person name="Valente V.L."/>
            <person name="Venter E."/>
            <person name="Venter J.C."/>
            <person name="Vicario S."/>
            <person name="Vieira F.G."/>
            <person name="Vilella A.J."/>
            <person name="Villasante A."/>
            <person name="Walenz B."/>
            <person name="Wang J."/>
            <person name="Wasserman M."/>
            <person name="Watts T."/>
            <person name="Wilson D."/>
            <person name="Wilson R.K."/>
            <person name="Wing R.A."/>
            <person name="Wolfner M.F."/>
            <person name="Wong A."/>
            <person name="Wong G.K."/>
            <person name="Wu C.I."/>
            <person name="Wu G."/>
            <person name="Yamamoto D."/>
            <person name="Yang H.P."/>
            <person name="Yang S.P."/>
            <person name="Yorke J.A."/>
            <person name="Yoshida K."/>
            <person name="Zdobnov E."/>
            <person name="Zhang P."/>
            <person name="Zhang Y."/>
            <person name="Zimin A.V."/>
            <person name="Baldwin J."/>
            <person name="Abdouelleil A."/>
            <person name="Abdulkadir J."/>
            <person name="Abebe A."/>
            <person name="Abera B."/>
            <person name="Abreu J."/>
            <person name="Acer S.C."/>
            <person name="Aftuck L."/>
            <person name="Alexander A."/>
            <person name="An P."/>
            <person name="Anderson E."/>
            <person name="Anderson S."/>
            <person name="Arachi H."/>
            <person name="Azer M."/>
            <person name="Bachantsang P."/>
            <person name="Barry A."/>
            <person name="Bayul T."/>
            <person name="Berlin A."/>
            <person name="Bessette D."/>
            <person name="Bloom T."/>
            <person name="Blye J."/>
            <person name="Boguslavskiy L."/>
            <person name="Bonnet C."/>
            <person name="Boukhgalter B."/>
            <person name="Bourzgui I."/>
            <person name="Brown A."/>
            <person name="Cahill P."/>
            <person name="Channer S."/>
            <person name="Cheshatsang Y."/>
            <person name="Chuda L."/>
            <person name="Citroen M."/>
            <person name="Collymore A."/>
            <person name="Cooke P."/>
            <person name="Costello M."/>
            <person name="D'Aco K."/>
            <person name="Daza R."/>
            <person name="De Haan G."/>
            <person name="DeGray S."/>
            <person name="DeMaso C."/>
            <person name="Dhargay N."/>
            <person name="Dooley K."/>
            <person name="Dooley E."/>
            <person name="Doricent M."/>
            <person name="Dorje P."/>
            <person name="Dorjee K."/>
            <person name="Dupes A."/>
            <person name="Elong R."/>
            <person name="Falk J."/>
            <person name="Farina A."/>
            <person name="Faro S."/>
            <person name="Ferguson D."/>
            <person name="Fisher S."/>
            <person name="Foley C.D."/>
            <person name="Franke A."/>
            <person name="Friedrich D."/>
            <person name="Gadbois L."/>
            <person name="Gearin G."/>
            <person name="Gearin C.R."/>
            <person name="Giannoukos G."/>
            <person name="Goode T."/>
            <person name="Graham J."/>
            <person name="Grandbois E."/>
            <person name="Grewal S."/>
            <person name="Gyaltsen K."/>
            <person name="Hafez N."/>
            <person name="Hagos B."/>
            <person name="Hall J."/>
            <person name="Henson C."/>
            <person name="Hollinger A."/>
            <person name="Honan T."/>
            <person name="Huard M.D."/>
            <person name="Hughes L."/>
            <person name="Hurhula B."/>
            <person name="Husby M.E."/>
            <person name="Kamat A."/>
            <person name="Kanga B."/>
            <person name="Kashin S."/>
            <person name="Khazanovich D."/>
            <person name="Kisner P."/>
            <person name="Lance K."/>
            <person name="Lara M."/>
            <person name="Lee W."/>
            <person name="Lennon N."/>
            <person name="Letendre F."/>
            <person name="LeVine R."/>
            <person name="Lipovsky A."/>
            <person name="Liu X."/>
            <person name="Liu J."/>
            <person name="Liu S."/>
            <person name="Lokyitsang T."/>
            <person name="Lokyitsang Y."/>
            <person name="Lubonja R."/>
            <person name="Lui A."/>
            <person name="MacDonald P."/>
            <person name="Magnisalis V."/>
            <person name="Maru K."/>
            <person name="Matthews C."/>
            <person name="McCusker W."/>
            <person name="McDonough S."/>
            <person name="Mehta T."/>
            <person name="Meldrim J."/>
            <person name="Meneus L."/>
            <person name="Mihai O."/>
            <person name="Mihalev A."/>
            <person name="Mihova T."/>
            <person name="Mittelman R."/>
            <person name="Mlenga V."/>
            <person name="Montmayeur A."/>
            <person name="Mulrain L."/>
            <person name="Navidi A."/>
            <person name="Naylor J."/>
            <person name="Negash T."/>
            <person name="Nguyen T."/>
            <person name="Nguyen N."/>
            <person name="Nicol R."/>
            <person name="Norbu C."/>
            <person name="Norbu N."/>
            <person name="Novod N."/>
            <person name="O'Neill B."/>
            <person name="Osman S."/>
            <person name="Markiewicz E."/>
            <person name="Oyono O.L."/>
            <person name="Patti C."/>
            <person name="Phunkhang P."/>
            <person name="Pierre F."/>
            <person name="Priest M."/>
            <person name="Raghuraman S."/>
            <person name="Rege F."/>
            <person name="Reyes R."/>
            <person name="Rise C."/>
            <person name="Rogov P."/>
            <person name="Ross K."/>
            <person name="Ryan E."/>
            <person name="Settipalli S."/>
            <person name="Shea T."/>
            <person name="Sherpa N."/>
            <person name="Shi L."/>
            <person name="Shih D."/>
            <person name="Sparrow T."/>
            <person name="Spaulding J."/>
            <person name="Stalker J."/>
            <person name="Stange-Thomann N."/>
            <person name="Stavropoulos S."/>
            <person name="Stone C."/>
            <person name="Strader C."/>
            <person name="Tesfaye S."/>
            <person name="Thomson T."/>
            <person name="Thoulutsang Y."/>
            <person name="Thoulutsang D."/>
            <person name="Topham K."/>
            <person name="Topping I."/>
            <person name="Tsamla T."/>
            <person name="Vassiliev H."/>
            <person name="Vo A."/>
            <person name="Wangchuk T."/>
            <person name="Wangdi T."/>
            <person name="Weiand M."/>
            <person name="Wilkinson J."/>
            <person name="Wilson A."/>
            <person name="Yadav S."/>
            <person name="Young G."/>
            <person name="Yu Q."/>
            <person name="Zembek L."/>
            <person name="Zhong D."/>
            <person name="Zimmer A."/>
            <person name="Zwirko Z."/>
            <person name="Jaffe D.B."/>
            <person name="Alvarez P."/>
            <person name="Brockman W."/>
            <person name="Butler J."/>
            <person name="Chin C."/>
            <person name="Gnerre S."/>
            <person name="Grabherr M."/>
            <person name="Kleber M."/>
            <person name="Mauceli E."/>
            <person name="MacCallum I."/>
        </authorList>
    </citation>
    <scope>NUCLEOTIDE SEQUENCE [LARGE SCALE GENOMIC DNA]</scope>
    <source>
        <strain evidence="14">Rob3c / Tucson 14021-0248.25</strain>
    </source>
</reference>
<proteinExistence type="inferred from homology"/>
<keyword evidence="6" id="KW-0999">Mitochondrion inner membrane</keyword>
<evidence type="ECO:0000256" key="8">
    <source>
        <dbReference type="ARBA" id="ARBA00022989"/>
    </source>
</evidence>
<dbReference type="PANTHER" id="PTHR10485:SF0">
    <property type="entry name" value="AT05822P-RELATED"/>
    <property type="match status" value="1"/>
</dbReference>
<dbReference type="AlphaFoldDB" id="B4HXQ7"/>
<dbReference type="HOGENOM" id="CLU_654308_0_0_1"/>
<name>B4HXQ7_DROSE</name>
<keyword evidence="7" id="KW-0653">Protein transport</keyword>
<evidence type="ECO:0000256" key="7">
    <source>
        <dbReference type="ARBA" id="ARBA00022927"/>
    </source>
</evidence>
<feature type="compositionally biased region" description="Low complexity" evidence="12">
    <location>
        <begin position="324"/>
        <end position="343"/>
    </location>
</feature>
<comment type="similarity">
    <text evidence="3">Belongs to the Tim17/Tim22/Tim23 family.</text>
</comment>
<evidence type="ECO:0000313" key="14">
    <source>
        <dbReference type="Proteomes" id="UP000001292"/>
    </source>
</evidence>
<dbReference type="EMBL" id="CH480818">
    <property type="protein sequence ID" value="EDW51837.1"/>
    <property type="molecule type" value="Genomic_DNA"/>
</dbReference>
<sequence>MEEYSREPCPHRIVDDCGGAFTMGCVGGGLFQGLKGFRNAPQGLGRRVAGSVAAIKTKSPVIGGSFAAWGAVFSIVDCSLVHLLQKEDPWNSIVSGAVTGGILASRNGAAAMAGSAIIGGVLLSMIEGLGIFFTRFTAEQFRNREPHTMSEANDGYGDFNSSSGFGFPGIPQQNIWTRLALREKHSNIVMWPGQAVWELENWESKESHLRIVRAPVRPAHTCVTSTASPVCFPSSVVGVPTYVSGPGELPHGKTESPAKSKLIVEERSRSLSWTRTRRFTAPFWSGQNVGNPLALCSKCRTSTHLAEIMTAGGSNSQQPVASFPQSMPRQQQKQQQPRRLQQQHGIIADGNAPDAGYHGSLLQLVVFARLRLGRWLPLKRKRTESQFNPANKSRSILTHYSPLCKCSNRSQSKVQRQPDSRFSPAGSSLDICKKLQSCLQLLLVMRQLLDKQFLPLAPSSNFKIKISSSGSSGKNLDL</sequence>
<evidence type="ECO:0000256" key="6">
    <source>
        <dbReference type="ARBA" id="ARBA00022792"/>
    </source>
</evidence>
<evidence type="ECO:0000256" key="9">
    <source>
        <dbReference type="ARBA" id="ARBA00023010"/>
    </source>
</evidence>
<evidence type="ECO:0000256" key="4">
    <source>
        <dbReference type="ARBA" id="ARBA00022448"/>
    </source>
</evidence>
<keyword evidence="8" id="KW-1133">Transmembrane helix</keyword>
<keyword evidence="14" id="KW-1185">Reference proteome</keyword>
<keyword evidence="4" id="KW-0813">Transport</keyword>
<keyword evidence="10" id="KW-0496">Mitochondrion</keyword>
<evidence type="ECO:0000256" key="12">
    <source>
        <dbReference type="SAM" id="MobiDB-lite"/>
    </source>
</evidence>
<dbReference type="PhylomeDB" id="B4HXQ7"/>
<gene>
    <name evidence="13" type="primary">Dsec\GM16089</name>
    <name evidence="13" type="ORF">Dsec_GM16089</name>
</gene>
<dbReference type="GO" id="GO:0030150">
    <property type="term" value="P:protein import into mitochondrial matrix"/>
    <property type="evidence" value="ECO:0007669"/>
    <property type="project" value="TreeGrafter"/>
</dbReference>
<dbReference type="Proteomes" id="UP000001292">
    <property type="component" value="Unassembled WGS sequence"/>
</dbReference>
<dbReference type="Pfam" id="PF02466">
    <property type="entry name" value="Tim17"/>
    <property type="match status" value="1"/>
</dbReference>
<keyword evidence="9" id="KW-0811">Translocation</keyword>
<feature type="region of interest" description="Disordered" evidence="12">
    <location>
        <begin position="312"/>
        <end position="343"/>
    </location>
</feature>
<dbReference type="STRING" id="7238.B4HXQ7"/>
<evidence type="ECO:0000256" key="1">
    <source>
        <dbReference type="ARBA" id="ARBA00002959"/>
    </source>
</evidence>
<keyword evidence="5" id="KW-0812">Transmembrane</keyword>
<comment type="function">
    <text evidence="1">Essential component of the TIM23 complex, a complex that mediates the translocation of transit peptide-containing proteins across the mitochondrial inner membrane.</text>
</comment>
<evidence type="ECO:0000256" key="10">
    <source>
        <dbReference type="ARBA" id="ARBA00023128"/>
    </source>
</evidence>
<keyword evidence="11" id="KW-0472">Membrane</keyword>